<organism evidence="1 2">
    <name type="scientific">Acetobacter aceti</name>
    <dbReference type="NCBI Taxonomy" id="435"/>
    <lineage>
        <taxon>Bacteria</taxon>
        <taxon>Pseudomonadati</taxon>
        <taxon>Pseudomonadota</taxon>
        <taxon>Alphaproteobacteria</taxon>
        <taxon>Acetobacterales</taxon>
        <taxon>Acetobacteraceae</taxon>
        <taxon>Acetobacter</taxon>
        <taxon>Acetobacter subgen. Acetobacter</taxon>
    </lineage>
</organism>
<name>A0A1U9KET2_ACEAC</name>
<proteinExistence type="predicted"/>
<dbReference type="EMBL" id="CP014692">
    <property type="protein sequence ID" value="AQS84237.1"/>
    <property type="molecule type" value="Genomic_DNA"/>
</dbReference>
<dbReference type="Proteomes" id="UP000188937">
    <property type="component" value="Chromosome"/>
</dbReference>
<protein>
    <submittedName>
        <fullName evidence="1">Uncharacterized protein</fullName>
    </submittedName>
</protein>
<evidence type="ECO:0000313" key="2">
    <source>
        <dbReference type="Proteomes" id="UP000188937"/>
    </source>
</evidence>
<dbReference type="KEGG" id="aace:A0U92_05005"/>
<reference evidence="1 2" key="1">
    <citation type="submission" date="2016-03" db="EMBL/GenBank/DDBJ databases">
        <title>Acetic acid bacteria sequencing.</title>
        <authorList>
            <person name="Brandt J."/>
            <person name="Jakob F."/>
            <person name="Vogel R.F."/>
        </authorList>
    </citation>
    <scope>NUCLEOTIDE SEQUENCE [LARGE SCALE GENOMIC DNA]</scope>
    <source>
        <strain evidence="1 2">TMW2.1153</strain>
    </source>
</reference>
<accession>A0A1U9KET2</accession>
<gene>
    <name evidence="1" type="ORF">A0U92_05005</name>
</gene>
<dbReference type="STRING" id="435.A0U92_05005"/>
<evidence type="ECO:0000313" key="1">
    <source>
        <dbReference type="EMBL" id="AQS84237.1"/>
    </source>
</evidence>
<dbReference type="OrthoDB" id="9899628at2"/>
<sequence length="81" mass="9097">MACAVQPDRFAARLRLCRVIVELVPPVGKHGYPIGVRPCKKEVILTETLSRFWSRRDGMNMVPRPDTAPGRLSISAFFADQ</sequence>
<dbReference type="AlphaFoldDB" id="A0A1U9KET2"/>
<keyword evidence="2" id="KW-1185">Reference proteome</keyword>